<reference evidence="3 4" key="1">
    <citation type="submission" date="2019-05" db="EMBL/GenBank/DDBJ databases">
        <title>Draft genome sequence of Nonomuraea zeae DSM 100528.</title>
        <authorList>
            <person name="Saricaoglu S."/>
            <person name="Isik K."/>
        </authorList>
    </citation>
    <scope>NUCLEOTIDE SEQUENCE [LARGE SCALE GENOMIC DNA]</scope>
    <source>
        <strain evidence="3 4">DSM 100528</strain>
    </source>
</reference>
<protein>
    <recommendedName>
        <fullName evidence="2">Peptidase M43 pregnancy-associated plasma-A domain-containing protein</fullName>
    </recommendedName>
</protein>
<accession>A0A5S4FXF6</accession>
<dbReference type="Gene3D" id="3.40.390.10">
    <property type="entry name" value="Collagenase (Catalytic Domain)"/>
    <property type="match status" value="1"/>
</dbReference>
<evidence type="ECO:0000313" key="4">
    <source>
        <dbReference type="Proteomes" id="UP000306628"/>
    </source>
</evidence>
<evidence type="ECO:0000256" key="1">
    <source>
        <dbReference type="SAM" id="MobiDB-lite"/>
    </source>
</evidence>
<dbReference type="GO" id="GO:0008237">
    <property type="term" value="F:metallopeptidase activity"/>
    <property type="evidence" value="ECO:0007669"/>
    <property type="project" value="InterPro"/>
</dbReference>
<feature type="domain" description="Peptidase M43 pregnancy-associated plasma-A" evidence="2">
    <location>
        <begin position="214"/>
        <end position="294"/>
    </location>
</feature>
<proteinExistence type="predicted"/>
<dbReference type="InterPro" id="IPR024079">
    <property type="entry name" value="MetalloPept_cat_dom_sf"/>
</dbReference>
<keyword evidence="4" id="KW-1185">Reference proteome</keyword>
<feature type="region of interest" description="Disordered" evidence="1">
    <location>
        <begin position="42"/>
        <end position="61"/>
    </location>
</feature>
<evidence type="ECO:0000313" key="3">
    <source>
        <dbReference type="EMBL" id="TMR25368.1"/>
    </source>
</evidence>
<name>A0A5S4FXF6_9ACTN</name>
<evidence type="ECO:0000259" key="2">
    <source>
        <dbReference type="Pfam" id="PF05572"/>
    </source>
</evidence>
<organism evidence="3 4">
    <name type="scientific">Nonomuraea zeae</name>
    <dbReference type="NCBI Taxonomy" id="1642303"/>
    <lineage>
        <taxon>Bacteria</taxon>
        <taxon>Bacillati</taxon>
        <taxon>Actinomycetota</taxon>
        <taxon>Actinomycetes</taxon>
        <taxon>Streptosporangiales</taxon>
        <taxon>Streptosporangiaceae</taxon>
        <taxon>Nonomuraea</taxon>
    </lineage>
</organism>
<dbReference type="InterPro" id="IPR008754">
    <property type="entry name" value="Peptidase_M43"/>
</dbReference>
<dbReference type="Pfam" id="PF05572">
    <property type="entry name" value="Peptidase_M43"/>
    <property type="match status" value="1"/>
</dbReference>
<dbReference type="OrthoDB" id="7594344at2"/>
<dbReference type="AlphaFoldDB" id="A0A5S4FXF6"/>
<dbReference type="Proteomes" id="UP000306628">
    <property type="component" value="Unassembled WGS sequence"/>
</dbReference>
<dbReference type="SUPFAM" id="SSF55486">
    <property type="entry name" value="Metalloproteases ('zincins'), catalytic domain"/>
    <property type="match status" value="1"/>
</dbReference>
<dbReference type="EMBL" id="VCKX01000228">
    <property type="protein sequence ID" value="TMR25368.1"/>
    <property type="molecule type" value="Genomic_DNA"/>
</dbReference>
<comment type="caution">
    <text evidence="3">The sequence shown here is derived from an EMBL/GenBank/DDBJ whole genome shotgun (WGS) entry which is preliminary data.</text>
</comment>
<sequence>MSTATDHVKNSAAVAVAAIIAIGANLALTGPAAAHPTITKAGVGFTSTPPTPWPKATSPLTNLADFPKLTETQLATAISKERAERAATPAQTDPLVELTTQETLADGRTRVSIYSLAPGADPEKVADSLRAQGKKNVQLVRHTPASPIESGPQPMASTDCAYGQARTLSCPNAWWTNLGRTNPVVLFNDHSGAQWPVTDAVYKWNRTPNIDSWYTWNNCNQSNVHCVDVTSGSYGQGGWIGYTETTWNWGTSGAMFDAYVYLNDSYPPSTFTRNNVVTHELGHVLGLNHNQWNGDVMWWKANMREDIGGENPELLRQVYSVDR</sequence>
<gene>
    <name evidence="3" type="ORF">ETD85_45475</name>
</gene>
<dbReference type="RefSeq" id="WP_138696064.1">
    <property type="nucleotide sequence ID" value="NZ_JBHSAZ010000027.1"/>
</dbReference>